<keyword evidence="10" id="KW-0496">Mitochondrion</keyword>
<keyword evidence="7 13" id="KW-0547">Nucleotide-binding</keyword>
<evidence type="ECO:0000313" key="16">
    <source>
        <dbReference type="Proteomes" id="UP000777438"/>
    </source>
</evidence>
<evidence type="ECO:0000256" key="13">
    <source>
        <dbReference type="RuleBase" id="RU362021"/>
    </source>
</evidence>
<dbReference type="GO" id="GO:0004515">
    <property type="term" value="F:nicotinate-nucleotide adenylyltransferase activity"/>
    <property type="evidence" value="ECO:0007669"/>
    <property type="project" value="UniProtKB-EC"/>
</dbReference>
<comment type="subunit">
    <text evidence="3">Homotetramer.</text>
</comment>
<evidence type="ECO:0000256" key="5">
    <source>
        <dbReference type="ARBA" id="ARBA00022679"/>
    </source>
</evidence>
<comment type="catalytic activity">
    <reaction evidence="13">
        <text>nicotinate beta-D-ribonucleotide + ATP + H(+) = deamido-NAD(+) + diphosphate</text>
        <dbReference type="Rhea" id="RHEA:22860"/>
        <dbReference type="ChEBI" id="CHEBI:15378"/>
        <dbReference type="ChEBI" id="CHEBI:30616"/>
        <dbReference type="ChEBI" id="CHEBI:33019"/>
        <dbReference type="ChEBI" id="CHEBI:57502"/>
        <dbReference type="ChEBI" id="CHEBI:58437"/>
        <dbReference type="EC" id="2.7.7.18"/>
    </reaction>
</comment>
<protein>
    <recommendedName>
        <fullName evidence="13">Nicotinamide-nucleotide adenylyltransferase</fullName>
        <ecNumber evidence="13">2.7.7.1</ecNumber>
        <ecNumber evidence="13">2.7.7.18</ecNumber>
    </recommendedName>
</protein>
<dbReference type="Pfam" id="PF01467">
    <property type="entry name" value="CTP_transf_like"/>
    <property type="match status" value="1"/>
</dbReference>
<keyword evidence="16" id="KW-1185">Reference proteome</keyword>
<feature type="domain" description="Cytidyltransferase-like" evidence="14">
    <location>
        <begin position="37"/>
        <end position="223"/>
    </location>
</feature>
<comment type="caution">
    <text evidence="15">The sequence shown here is derived from an EMBL/GenBank/DDBJ whole genome shotgun (WGS) entry which is preliminary data.</text>
</comment>
<dbReference type="PANTHER" id="PTHR12039:SF0">
    <property type="entry name" value="NICOTINAMIDE-NUCLEOTIDE ADENYLYLTRANSFERASE"/>
    <property type="match status" value="1"/>
</dbReference>
<dbReference type="InterPro" id="IPR005248">
    <property type="entry name" value="NadD/NMNAT"/>
</dbReference>
<comment type="subcellular location">
    <subcellularLocation>
        <location evidence="2">Mitochondrion</location>
    </subcellularLocation>
</comment>
<comment type="cofactor">
    <cofactor evidence="1">
        <name>Mg(2+)</name>
        <dbReference type="ChEBI" id="CHEBI:18420"/>
    </cofactor>
</comment>
<sequence length="268" mass="29909">MACDYQYVKDHTVDGYSFPATRLKRTCDPARQPLILVACGSFSPITLAHLRMFPMSKDHAWNEDFEVIGGYLSPVSDSYPKKGLAPASHRIRMCELAAEHASKWLMVDPWEAESAEYVPTARVLDHFDYEVNEVMGGVECTDGTRKRARVVLLAGLDLIQTMSTPGVWDASDLDHILGNYGVFAIERAGTEIDSTLGNLKQWQHNIHIIRQLVNNEISSTKIRLLLKRGLSVEYLIPDDVISYIDEHNLYKGKDNAGSDMLVAGPSKG</sequence>
<comment type="catalytic activity">
    <reaction evidence="11 13">
        <text>beta-nicotinamide D-ribonucleotide + ATP + H(+) = diphosphate + NAD(+)</text>
        <dbReference type="Rhea" id="RHEA:21360"/>
        <dbReference type="ChEBI" id="CHEBI:14649"/>
        <dbReference type="ChEBI" id="CHEBI:15378"/>
        <dbReference type="ChEBI" id="CHEBI:30616"/>
        <dbReference type="ChEBI" id="CHEBI:33019"/>
        <dbReference type="ChEBI" id="CHEBI:57540"/>
        <dbReference type="EC" id="2.7.7.1"/>
    </reaction>
</comment>
<evidence type="ECO:0000259" key="14">
    <source>
        <dbReference type="Pfam" id="PF01467"/>
    </source>
</evidence>
<evidence type="ECO:0000256" key="3">
    <source>
        <dbReference type="ARBA" id="ARBA00011881"/>
    </source>
</evidence>
<evidence type="ECO:0000256" key="7">
    <source>
        <dbReference type="ARBA" id="ARBA00022741"/>
    </source>
</evidence>
<evidence type="ECO:0000256" key="8">
    <source>
        <dbReference type="ARBA" id="ARBA00022840"/>
    </source>
</evidence>
<dbReference type="GO" id="GO:0009435">
    <property type="term" value="P:NAD+ biosynthetic process"/>
    <property type="evidence" value="ECO:0007669"/>
    <property type="project" value="InterPro"/>
</dbReference>
<evidence type="ECO:0000256" key="2">
    <source>
        <dbReference type="ARBA" id="ARBA00004173"/>
    </source>
</evidence>
<evidence type="ECO:0000256" key="4">
    <source>
        <dbReference type="ARBA" id="ARBA00022642"/>
    </source>
</evidence>
<keyword evidence="6 13" id="KW-0548">Nucleotidyltransferase</keyword>
<dbReference type="EMBL" id="JAGPYM010000001">
    <property type="protein sequence ID" value="KAH6900760.1"/>
    <property type="molecule type" value="Genomic_DNA"/>
</dbReference>
<gene>
    <name evidence="15" type="ORF">B0T10DRAFT_36692</name>
</gene>
<comment type="similarity">
    <text evidence="13">Belongs to the eukaryotic NMN adenylyltransferase family.</text>
</comment>
<comment type="pathway">
    <text evidence="13">Cofactor biosynthesis; NAD(+) biosynthesis; NAD(+) from nicotinamide D-ribonucleotide: step 1/1.</text>
</comment>
<proteinExistence type="inferred from homology"/>
<keyword evidence="5 13" id="KW-0808">Transferase</keyword>
<evidence type="ECO:0000256" key="1">
    <source>
        <dbReference type="ARBA" id="ARBA00001946"/>
    </source>
</evidence>
<keyword evidence="9 13" id="KW-0520">NAD</keyword>
<evidence type="ECO:0000256" key="10">
    <source>
        <dbReference type="ARBA" id="ARBA00023128"/>
    </source>
</evidence>
<reference evidence="15 16" key="1">
    <citation type="journal article" date="2021" name="Nat. Commun.">
        <title>Genetic determinants of endophytism in the Arabidopsis root mycobiome.</title>
        <authorList>
            <person name="Mesny F."/>
            <person name="Miyauchi S."/>
            <person name="Thiergart T."/>
            <person name="Pickel B."/>
            <person name="Atanasova L."/>
            <person name="Karlsson M."/>
            <person name="Huettel B."/>
            <person name="Barry K.W."/>
            <person name="Haridas S."/>
            <person name="Chen C."/>
            <person name="Bauer D."/>
            <person name="Andreopoulos W."/>
            <person name="Pangilinan J."/>
            <person name="LaButti K."/>
            <person name="Riley R."/>
            <person name="Lipzen A."/>
            <person name="Clum A."/>
            <person name="Drula E."/>
            <person name="Henrissat B."/>
            <person name="Kohler A."/>
            <person name="Grigoriev I.V."/>
            <person name="Martin F.M."/>
            <person name="Hacquard S."/>
        </authorList>
    </citation>
    <scope>NUCLEOTIDE SEQUENCE [LARGE SCALE GENOMIC DNA]</scope>
    <source>
        <strain evidence="15 16">MPI-CAGE-CH-0241</strain>
    </source>
</reference>
<evidence type="ECO:0000256" key="9">
    <source>
        <dbReference type="ARBA" id="ARBA00023027"/>
    </source>
</evidence>
<evidence type="ECO:0000256" key="6">
    <source>
        <dbReference type="ARBA" id="ARBA00022695"/>
    </source>
</evidence>
<dbReference type="GO" id="GO:0000309">
    <property type="term" value="F:nicotinamide-nucleotide adenylyltransferase activity"/>
    <property type="evidence" value="ECO:0007669"/>
    <property type="project" value="UniProtKB-EC"/>
</dbReference>
<dbReference type="EC" id="2.7.7.1" evidence="13"/>
<keyword evidence="8 13" id="KW-0067">ATP-binding</keyword>
<dbReference type="Proteomes" id="UP000777438">
    <property type="component" value="Unassembled WGS sequence"/>
</dbReference>
<dbReference type="Gene3D" id="3.40.50.620">
    <property type="entry name" value="HUPs"/>
    <property type="match status" value="1"/>
</dbReference>
<dbReference type="FunFam" id="3.40.50.620:FF:000221">
    <property type="entry name" value="Nicotinamide/nicotinic acid mononucleotide adenylyltransferase 3"/>
    <property type="match status" value="1"/>
</dbReference>
<evidence type="ECO:0000256" key="11">
    <source>
        <dbReference type="ARBA" id="ARBA00049001"/>
    </source>
</evidence>
<dbReference type="InterPro" id="IPR014729">
    <property type="entry name" value="Rossmann-like_a/b/a_fold"/>
</dbReference>
<dbReference type="GO" id="GO:0005759">
    <property type="term" value="C:mitochondrial matrix"/>
    <property type="evidence" value="ECO:0007669"/>
    <property type="project" value="UniProtKB-ARBA"/>
</dbReference>
<keyword evidence="4 13" id="KW-0662">Pyridine nucleotide biosynthesis</keyword>
<comment type="function">
    <text evidence="12">Catalyzes the formation of NAD(+) from nicotinamide mononucleotide (NMN) and ATP. Can also use the deamidated form; nicotinic acid mononucleotide (NaMN) as substrate with the same efficiency. Can use triazofurin monophosphate (TrMP) as substrate. Can also use GTP and ITP as nucleotide donors. Also catalyzes the reverse reaction, i.e. the pyrophosphorolytic cleavage of NAD(+). For the pyrophosphorolytic activity, can use NAD(+), NADH, NaAD, nicotinic acid adenine dinucleotide phosphate (NHD), nicotinamide guanine dinucleotide (NGD) as substrates. Fails to cleave phosphorylated dinucleotides NADP(+), NADPH and NaADP(+). Protects against axonal degeneration following injury. May be involved in the maintenance of axonal integrity. Also functions as a stress-response chaperone protein that prevents toxic aggregation of proteins; this function may be independent of its NAD(+) synthesis activity.</text>
</comment>
<dbReference type="EC" id="2.7.7.18" evidence="13"/>
<dbReference type="GO" id="GO:0005524">
    <property type="term" value="F:ATP binding"/>
    <property type="evidence" value="ECO:0007669"/>
    <property type="project" value="UniProtKB-KW"/>
</dbReference>
<dbReference type="InterPro" id="IPR004821">
    <property type="entry name" value="Cyt_trans-like"/>
</dbReference>
<dbReference type="PANTHER" id="PTHR12039">
    <property type="entry name" value="NICOTINAMIDE MONONUCLEOTIDE ADENYLYLTRANSFERASE"/>
    <property type="match status" value="1"/>
</dbReference>
<dbReference type="InterPro" id="IPR051182">
    <property type="entry name" value="Euk_NMN_adenylyltrnsfrase"/>
</dbReference>
<dbReference type="AlphaFoldDB" id="A0A9P8WJG3"/>
<accession>A0A9P8WJG3</accession>
<dbReference type="SUPFAM" id="SSF52374">
    <property type="entry name" value="Nucleotidylyl transferase"/>
    <property type="match status" value="1"/>
</dbReference>
<evidence type="ECO:0000313" key="15">
    <source>
        <dbReference type="EMBL" id="KAH6900760.1"/>
    </source>
</evidence>
<evidence type="ECO:0000256" key="12">
    <source>
        <dbReference type="ARBA" id="ARBA00093425"/>
    </source>
</evidence>
<organism evidence="15 16">
    <name type="scientific">Thelonectria olida</name>
    <dbReference type="NCBI Taxonomy" id="1576542"/>
    <lineage>
        <taxon>Eukaryota</taxon>
        <taxon>Fungi</taxon>
        <taxon>Dikarya</taxon>
        <taxon>Ascomycota</taxon>
        <taxon>Pezizomycotina</taxon>
        <taxon>Sordariomycetes</taxon>
        <taxon>Hypocreomycetidae</taxon>
        <taxon>Hypocreales</taxon>
        <taxon>Nectriaceae</taxon>
        <taxon>Thelonectria</taxon>
    </lineage>
</organism>
<dbReference type="OrthoDB" id="422187at2759"/>
<name>A0A9P8WJG3_9HYPO</name>
<dbReference type="NCBIfam" id="TIGR00482">
    <property type="entry name" value="nicotinate (nicotinamide) nucleotide adenylyltransferase"/>
    <property type="match status" value="1"/>
</dbReference>